<evidence type="ECO:0000313" key="9">
    <source>
        <dbReference type="Proteomes" id="UP000002586"/>
    </source>
</evidence>
<evidence type="ECO:0000256" key="6">
    <source>
        <dbReference type="ARBA" id="ARBA00047561"/>
    </source>
</evidence>
<dbReference type="SUPFAM" id="SSF75615">
    <property type="entry name" value="Siroheme synthase middle domains-like"/>
    <property type="match status" value="1"/>
</dbReference>
<proteinExistence type="predicted"/>
<dbReference type="STRING" id="156889.Mmc1_1508"/>
<feature type="domain" description="Siroheme synthase central" evidence="7">
    <location>
        <begin position="130"/>
        <end position="155"/>
    </location>
</feature>
<comment type="catalytic activity">
    <reaction evidence="6">
        <text>precorrin-2 + NAD(+) = sirohydrochlorin + NADH + 2 H(+)</text>
        <dbReference type="Rhea" id="RHEA:15613"/>
        <dbReference type="ChEBI" id="CHEBI:15378"/>
        <dbReference type="ChEBI" id="CHEBI:57540"/>
        <dbReference type="ChEBI" id="CHEBI:57945"/>
        <dbReference type="ChEBI" id="CHEBI:58351"/>
        <dbReference type="ChEBI" id="CHEBI:58827"/>
        <dbReference type="EC" id="1.3.1.76"/>
    </reaction>
</comment>
<dbReference type="OrthoDB" id="9815856at2"/>
<dbReference type="GO" id="GO:0004325">
    <property type="term" value="F:ferrochelatase activity"/>
    <property type="evidence" value="ECO:0007669"/>
    <property type="project" value="InterPro"/>
</dbReference>
<dbReference type="Proteomes" id="UP000002586">
    <property type="component" value="Chromosome"/>
</dbReference>
<evidence type="ECO:0000256" key="4">
    <source>
        <dbReference type="ARBA" id="ARBA00023027"/>
    </source>
</evidence>
<dbReference type="Gene3D" id="1.10.8.210">
    <property type="entry name" value="Sirohaem synthase, dimerisation domain"/>
    <property type="match status" value="1"/>
</dbReference>
<accession>A0L7S4</accession>
<dbReference type="InterPro" id="IPR028281">
    <property type="entry name" value="Sirohaem_synthase_central"/>
</dbReference>
<dbReference type="EC" id="1.3.1.76" evidence="2"/>
<dbReference type="KEGG" id="mgm:Mmc1_1508"/>
<evidence type="ECO:0000256" key="5">
    <source>
        <dbReference type="ARBA" id="ARBA00023244"/>
    </source>
</evidence>
<keyword evidence="4" id="KW-0520">NAD</keyword>
<sequence length="228" mass="25158">MTNCSDSPLLTKPQPFFMQLQGRRCLVVGADGEAAEKCEQLLQAGAQVIWLAPEPTAAMQRLMDAYPIEWVTEAFTEKWLQGVWLVLCSGTDTALLPNLFAACEARQIFLNVVDKPRYCSLIWPAQIQRGVVSVAISTGGASPALARWVREQIEALLPAQLGALALWLCGQREQVKTRLTGGFAQRATFWSTLFKEGLVECYVQQGEQAALGRVQQALEEVTNMQEKG</sequence>
<evidence type="ECO:0000313" key="8">
    <source>
        <dbReference type="EMBL" id="ABK44017.1"/>
    </source>
</evidence>
<evidence type="ECO:0000256" key="2">
    <source>
        <dbReference type="ARBA" id="ARBA00012400"/>
    </source>
</evidence>
<dbReference type="HOGENOM" id="CLU_011276_8_1_5"/>
<keyword evidence="5" id="KW-0627">Porphyrin biosynthesis</keyword>
<dbReference type="PANTHER" id="PTHR35330:SF1">
    <property type="entry name" value="SIROHEME BIOSYNTHESIS PROTEIN MET8"/>
    <property type="match status" value="1"/>
</dbReference>
<dbReference type="RefSeq" id="WP_011713168.1">
    <property type="nucleotide sequence ID" value="NC_008576.1"/>
</dbReference>
<dbReference type="SUPFAM" id="SSF51735">
    <property type="entry name" value="NAD(P)-binding Rossmann-fold domains"/>
    <property type="match status" value="1"/>
</dbReference>
<dbReference type="GO" id="GO:0043115">
    <property type="term" value="F:precorrin-2 dehydrogenase activity"/>
    <property type="evidence" value="ECO:0007669"/>
    <property type="project" value="UniProtKB-EC"/>
</dbReference>
<evidence type="ECO:0000256" key="3">
    <source>
        <dbReference type="ARBA" id="ARBA00023002"/>
    </source>
</evidence>
<evidence type="ECO:0000256" key="1">
    <source>
        <dbReference type="ARBA" id="ARBA00005010"/>
    </source>
</evidence>
<dbReference type="eggNOG" id="COG1648">
    <property type="taxonomic scope" value="Bacteria"/>
</dbReference>
<dbReference type="UniPathway" id="UPA00262">
    <property type="reaction ID" value="UER00222"/>
</dbReference>
<gene>
    <name evidence="8" type="ordered locus">Mmc1_1508</name>
</gene>
<dbReference type="Pfam" id="PF13241">
    <property type="entry name" value="NAD_binding_7"/>
    <property type="match status" value="1"/>
</dbReference>
<keyword evidence="9" id="KW-1185">Reference proteome</keyword>
<organism evidence="8 9">
    <name type="scientific">Magnetococcus marinus (strain ATCC BAA-1437 / JCM 17883 / MC-1)</name>
    <dbReference type="NCBI Taxonomy" id="156889"/>
    <lineage>
        <taxon>Bacteria</taxon>
        <taxon>Pseudomonadati</taxon>
        <taxon>Pseudomonadota</taxon>
        <taxon>Magnetococcia</taxon>
        <taxon>Magnetococcales</taxon>
        <taxon>Magnetococcaceae</taxon>
        <taxon>Magnetococcus</taxon>
    </lineage>
</organism>
<evidence type="ECO:0000259" key="7">
    <source>
        <dbReference type="Pfam" id="PF14824"/>
    </source>
</evidence>
<reference evidence="9" key="1">
    <citation type="journal article" date="2009" name="Appl. Environ. Microbiol.">
        <title>Complete genome sequence of the chemolithoautotrophic marine magnetotactic coccus strain MC-1.</title>
        <authorList>
            <person name="Schubbe S."/>
            <person name="Williams T.J."/>
            <person name="Xie G."/>
            <person name="Kiss H.E."/>
            <person name="Brettin T.S."/>
            <person name="Martinez D."/>
            <person name="Ross C.A."/>
            <person name="Schuler D."/>
            <person name="Cox B.L."/>
            <person name="Nealson K.H."/>
            <person name="Bazylinski D.A."/>
        </authorList>
    </citation>
    <scope>NUCLEOTIDE SEQUENCE [LARGE SCALE GENOMIC DNA]</scope>
    <source>
        <strain evidence="9">ATCC BAA-1437 / JCM 17883 / MC-1</strain>
    </source>
</reference>
<dbReference type="GO" id="GO:0019354">
    <property type="term" value="P:siroheme biosynthetic process"/>
    <property type="evidence" value="ECO:0007669"/>
    <property type="project" value="UniProtKB-UniPathway"/>
</dbReference>
<dbReference type="EMBL" id="CP000471">
    <property type="protein sequence ID" value="ABK44017.1"/>
    <property type="molecule type" value="Genomic_DNA"/>
</dbReference>
<dbReference type="InterPro" id="IPR006367">
    <property type="entry name" value="Sirohaem_synthase_N"/>
</dbReference>
<dbReference type="InterPro" id="IPR036291">
    <property type="entry name" value="NAD(P)-bd_dom_sf"/>
</dbReference>
<dbReference type="Pfam" id="PF14824">
    <property type="entry name" value="Sirohm_synth_M"/>
    <property type="match status" value="1"/>
</dbReference>
<dbReference type="NCBIfam" id="TIGR01470">
    <property type="entry name" value="cysG_Nterm"/>
    <property type="match status" value="1"/>
</dbReference>
<dbReference type="Gene3D" id="3.40.50.720">
    <property type="entry name" value="NAD(P)-binding Rossmann-like Domain"/>
    <property type="match status" value="1"/>
</dbReference>
<dbReference type="AlphaFoldDB" id="A0L7S4"/>
<dbReference type="InterPro" id="IPR037115">
    <property type="entry name" value="Sirohaem_synt_dimer_dom_sf"/>
</dbReference>
<reference evidence="8 9" key="2">
    <citation type="journal article" date="2012" name="Int. J. Syst. Evol. Microbiol.">
        <title>Magnetococcus marinus gen. nov., sp. nov., a marine, magnetotactic bacterium that represents a novel lineage (Magnetococcaceae fam. nov.; Magnetococcales ord. nov.) at the base of the Alphaproteobacteria.</title>
        <authorList>
            <person name="Bazylinski D.A."/>
            <person name="Williams T.J."/>
            <person name="Lefevre C.T."/>
            <person name="Berg R.J."/>
            <person name="Zhang C.L."/>
            <person name="Bowser S.S."/>
            <person name="Dean A.J."/>
            <person name="Beveridge T.J."/>
        </authorList>
    </citation>
    <scope>NUCLEOTIDE SEQUENCE [LARGE SCALE GENOMIC DNA]</scope>
    <source>
        <strain evidence="9">ATCC BAA-1437 / JCM 17883 / MC-1</strain>
    </source>
</reference>
<protein>
    <recommendedName>
        <fullName evidence="2">precorrin-2 dehydrogenase</fullName>
        <ecNumber evidence="2">1.3.1.76</ecNumber>
    </recommendedName>
</protein>
<keyword evidence="3" id="KW-0560">Oxidoreductase</keyword>
<dbReference type="InterPro" id="IPR028161">
    <property type="entry name" value="Met8-like"/>
</dbReference>
<name>A0L7S4_MAGMM</name>
<dbReference type="Gene3D" id="3.30.160.110">
    <property type="entry name" value="Siroheme synthase, domain 2"/>
    <property type="match status" value="1"/>
</dbReference>
<dbReference type="PANTHER" id="PTHR35330">
    <property type="entry name" value="SIROHEME BIOSYNTHESIS PROTEIN MET8"/>
    <property type="match status" value="1"/>
</dbReference>
<comment type="pathway">
    <text evidence="1">Porphyrin-containing compound metabolism; siroheme biosynthesis; sirohydrochlorin from precorrin-2: step 1/1.</text>
</comment>